<evidence type="ECO:0000313" key="17">
    <source>
        <dbReference type="Proteomes" id="UP000588083"/>
    </source>
</evidence>
<feature type="non-terminal residue" evidence="16">
    <location>
        <position position="1"/>
    </location>
</feature>
<dbReference type="PANTHER" id="PTHR23076:SF97">
    <property type="entry name" value="ATP-DEPENDENT ZINC METALLOPROTEASE YME1L1"/>
    <property type="match status" value="1"/>
</dbReference>
<dbReference type="Gene3D" id="1.10.8.60">
    <property type="match status" value="1"/>
</dbReference>
<dbReference type="AlphaFoldDB" id="A0A6V8PEV3"/>
<feature type="domain" description="Peptidase M41" evidence="14">
    <location>
        <begin position="124"/>
        <end position="312"/>
    </location>
</feature>
<gene>
    <name evidence="16" type="ORF">HKBW3S34_02178</name>
</gene>
<keyword evidence="17" id="KW-1185">Reference proteome</keyword>
<evidence type="ECO:0000256" key="12">
    <source>
        <dbReference type="SAM" id="MobiDB-lite"/>
    </source>
</evidence>
<comment type="cofactor">
    <cofactor evidence="1">
        <name>Zn(2+)</name>
        <dbReference type="ChEBI" id="CHEBI:29105"/>
    </cofactor>
</comment>
<evidence type="ECO:0000313" key="16">
    <source>
        <dbReference type="EMBL" id="GFP31259.1"/>
    </source>
</evidence>
<evidence type="ECO:0000256" key="1">
    <source>
        <dbReference type="ARBA" id="ARBA00001947"/>
    </source>
</evidence>
<evidence type="ECO:0000256" key="5">
    <source>
        <dbReference type="ARBA" id="ARBA00022723"/>
    </source>
</evidence>
<dbReference type="GO" id="GO:0006508">
    <property type="term" value="P:proteolysis"/>
    <property type="evidence" value="ECO:0007669"/>
    <property type="project" value="UniProtKB-KW"/>
</dbReference>
<dbReference type="GO" id="GO:0004176">
    <property type="term" value="F:ATP-dependent peptidase activity"/>
    <property type="evidence" value="ECO:0007669"/>
    <property type="project" value="InterPro"/>
</dbReference>
<reference evidence="16 17" key="1">
    <citation type="journal article" date="2020" name="Front. Microbiol.">
        <title>Single-cell genomics of novel Actinobacteria with the Wood-Ljungdahl pathway discovered in a serpentinizing system.</title>
        <authorList>
            <person name="Merino N."/>
            <person name="Kawai M."/>
            <person name="Boyd E.S."/>
            <person name="Colman D.R."/>
            <person name="McGlynn S.E."/>
            <person name="Nealson K.H."/>
            <person name="Kurokawa K."/>
            <person name="Hongoh Y."/>
        </authorList>
    </citation>
    <scope>NUCLEOTIDE SEQUENCE [LARGE SCALE GENOMIC DNA]</scope>
    <source>
        <strain evidence="16 17">S34</strain>
    </source>
</reference>
<keyword evidence="10" id="KW-0067">ATP-binding</keyword>
<evidence type="ECO:0000256" key="10">
    <source>
        <dbReference type="RuleBase" id="RU003651"/>
    </source>
</evidence>
<keyword evidence="7" id="KW-0862">Zinc</keyword>
<accession>A0A6V8PEV3</accession>
<dbReference type="FunFam" id="1.20.58.760:FF:000001">
    <property type="entry name" value="ATP-dependent zinc metalloprotease FtsH"/>
    <property type="match status" value="1"/>
</dbReference>
<evidence type="ECO:0000256" key="7">
    <source>
        <dbReference type="ARBA" id="ARBA00022833"/>
    </source>
</evidence>
<keyword evidence="8" id="KW-1133">Transmembrane helix</keyword>
<name>A0A6V8PEV3_9ACTN</name>
<evidence type="ECO:0000256" key="4">
    <source>
        <dbReference type="ARBA" id="ARBA00022692"/>
    </source>
</evidence>
<keyword evidence="4" id="KW-0812">Transmembrane</keyword>
<dbReference type="FunFam" id="1.10.8.60:FF:000001">
    <property type="entry name" value="ATP-dependent zinc metalloprotease FtsH"/>
    <property type="match status" value="1"/>
</dbReference>
<dbReference type="GO" id="GO:0016887">
    <property type="term" value="F:ATP hydrolysis activity"/>
    <property type="evidence" value="ECO:0007669"/>
    <property type="project" value="InterPro"/>
</dbReference>
<dbReference type="GO" id="GO:0051301">
    <property type="term" value="P:cell division"/>
    <property type="evidence" value="ECO:0007669"/>
    <property type="project" value="UniProtKB-KW"/>
</dbReference>
<dbReference type="InterPro" id="IPR003959">
    <property type="entry name" value="ATPase_AAA_core"/>
</dbReference>
<evidence type="ECO:0000259" key="14">
    <source>
        <dbReference type="Pfam" id="PF01434"/>
    </source>
</evidence>
<feature type="region of interest" description="Disordered" evidence="12">
    <location>
        <begin position="315"/>
        <end position="357"/>
    </location>
</feature>
<dbReference type="EMBL" id="BLRZ01000222">
    <property type="protein sequence ID" value="GFP31259.1"/>
    <property type="molecule type" value="Genomic_DNA"/>
</dbReference>
<dbReference type="InterPro" id="IPR037219">
    <property type="entry name" value="Peptidase_M41-like"/>
</dbReference>
<keyword evidence="11" id="KW-0175">Coiled coil</keyword>
<keyword evidence="8" id="KW-0472">Membrane</keyword>
<keyword evidence="5" id="KW-0479">Metal-binding</keyword>
<keyword evidence="3 16" id="KW-0645">Protease</keyword>
<sequence>LLVEMDGFDVHDTVILIAATNRPDILDPALLRTGRFDRHIAVDRPDLVGREKILEVHARGKPLEKDADLKVIARQTPGFTGADLANLLNEAALLAARHGKKKVSMSELEQAIERVIAGPERKTRVMSQKEKNIVAYHEAGHALIAHYLPHTNPVHKISIVSRGRALGYTITLPTEDKYLVSRSELYDNLAQLLGGRVAEQLIFGDITTGAQNDLETATKIARQMVCEYGMSDTLGPLTLGQKQDQVFLGRDFASHPDYSEQVAFEIDKEIRRIVDEAYNKAEDILEEHRDKMDLLAEELMEKETLSRKEVLQLLSEEGASAEAEPQKGETERQQERPEERVRPRRERKLIRPEPAVE</sequence>
<evidence type="ECO:0000256" key="8">
    <source>
        <dbReference type="ARBA" id="ARBA00022989"/>
    </source>
</evidence>
<protein>
    <submittedName>
        <fullName evidence="16">Cell division protease FtsH</fullName>
    </submittedName>
</protein>
<dbReference type="InterPro" id="IPR027417">
    <property type="entry name" value="P-loop_NTPase"/>
</dbReference>
<dbReference type="GO" id="GO:0004222">
    <property type="term" value="F:metalloendopeptidase activity"/>
    <property type="evidence" value="ECO:0007669"/>
    <property type="project" value="InterPro"/>
</dbReference>
<feature type="domain" description="AAA ATPase AAA+ lid" evidence="15">
    <location>
        <begin position="66"/>
        <end position="109"/>
    </location>
</feature>
<evidence type="ECO:0000259" key="13">
    <source>
        <dbReference type="Pfam" id="PF00004"/>
    </source>
</evidence>
<dbReference type="InterPro" id="IPR000642">
    <property type="entry name" value="Peptidase_M41"/>
</dbReference>
<comment type="similarity">
    <text evidence="2">In the C-terminal section; belongs to the peptidase M41 family.</text>
</comment>
<evidence type="ECO:0000259" key="15">
    <source>
        <dbReference type="Pfam" id="PF17862"/>
    </source>
</evidence>
<dbReference type="GO" id="GO:0046872">
    <property type="term" value="F:metal ion binding"/>
    <property type="evidence" value="ECO:0007669"/>
    <property type="project" value="UniProtKB-KW"/>
</dbReference>
<dbReference type="Pfam" id="PF01434">
    <property type="entry name" value="Peptidase_M41"/>
    <property type="match status" value="1"/>
</dbReference>
<evidence type="ECO:0000256" key="2">
    <source>
        <dbReference type="ARBA" id="ARBA00010044"/>
    </source>
</evidence>
<evidence type="ECO:0000256" key="9">
    <source>
        <dbReference type="ARBA" id="ARBA00023049"/>
    </source>
</evidence>
<keyword evidence="16" id="KW-0131">Cell cycle</keyword>
<dbReference type="SUPFAM" id="SSF52540">
    <property type="entry name" value="P-loop containing nucleoside triphosphate hydrolases"/>
    <property type="match status" value="1"/>
</dbReference>
<dbReference type="Proteomes" id="UP000588083">
    <property type="component" value="Unassembled WGS sequence"/>
</dbReference>
<keyword evidence="16" id="KW-0132">Cell division</keyword>
<evidence type="ECO:0000256" key="6">
    <source>
        <dbReference type="ARBA" id="ARBA00022801"/>
    </source>
</evidence>
<dbReference type="Pfam" id="PF00004">
    <property type="entry name" value="AAA"/>
    <property type="match status" value="1"/>
</dbReference>
<feature type="coiled-coil region" evidence="11">
    <location>
        <begin position="278"/>
        <end position="305"/>
    </location>
</feature>
<dbReference type="SUPFAM" id="SSF140990">
    <property type="entry name" value="FtsH protease domain-like"/>
    <property type="match status" value="1"/>
</dbReference>
<dbReference type="GO" id="GO:0005524">
    <property type="term" value="F:ATP binding"/>
    <property type="evidence" value="ECO:0007669"/>
    <property type="project" value="UniProtKB-KW"/>
</dbReference>
<comment type="similarity">
    <text evidence="10">Belongs to the AAA ATPase family.</text>
</comment>
<evidence type="ECO:0000256" key="3">
    <source>
        <dbReference type="ARBA" id="ARBA00022670"/>
    </source>
</evidence>
<dbReference type="InterPro" id="IPR003960">
    <property type="entry name" value="ATPase_AAA_CS"/>
</dbReference>
<keyword evidence="9" id="KW-0482">Metalloprotease</keyword>
<dbReference type="PROSITE" id="PS00674">
    <property type="entry name" value="AAA"/>
    <property type="match status" value="1"/>
</dbReference>
<dbReference type="Gene3D" id="1.20.58.760">
    <property type="entry name" value="Peptidase M41"/>
    <property type="match status" value="1"/>
</dbReference>
<organism evidence="16 17">
    <name type="scientific">Candidatus Hakubella thermalkaliphila</name>
    <dbReference type="NCBI Taxonomy" id="2754717"/>
    <lineage>
        <taxon>Bacteria</taxon>
        <taxon>Bacillati</taxon>
        <taxon>Actinomycetota</taxon>
        <taxon>Actinomycetota incertae sedis</taxon>
        <taxon>Candidatus Hakubellales</taxon>
        <taxon>Candidatus Hakubellaceae</taxon>
        <taxon>Candidatus Hakubella</taxon>
    </lineage>
</organism>
<dbReference type="Gene3D" id="3.40.50.300">
    <property type="entry name" value="P-loop containing nucleotide triphosphate hydrolases"/>
    <property type="match status" value="1"/>
</dbReference>
<keyword evidence="6" id="KW-0378">Hydrolase</keyword>
<dbReference type="GO" id="GO:0005886">
    <property type="term" value="C:plasma membrane"/>
    <property type="evidence" value="ECO:0007669"/>
    <property type="project" value="TreeGrafter"/>
</dbReference>
<feature type="compositionally biased region" description="Basic and acidic residues" evidence="12">
    <location>
        <begin position="324"/>
        <end position="341"/>
    </location>
</feature>
<dbReference type="InterPro" id="IPR041569">
    <property type="entry name" value="AAA_lid_3"/>
</dbReference>
<dbReference type="Pfam" id="PF17862">
    <property type="entry name" value="AAA_lid_3"/>
    <property type="match status" value="1"/>
</dbReference>
<dbReference type="RefSeq" id="WP_176238211.1">
    <property type="nucleotide sequence ID" value="NZ_BLRZ01000222.1"/>
</dbReference>
<proteinExistence type="inferred from homology"/>
<keyword evidence="10" id="KW-0547">Nucleotide-binding</keyword>
<dbReference type="GO" id="GO:0030163">
    <property type="term" value="P:protein catabolic process"/>
    <property type="evidence" value="ECO:0007669"/>
    <property type="project" value="TreeGrafter"/>
</dbReference>
<comment type="caution">
    <text evidence="16">The sequence shown here is derived from an EMBL/GenBank/DDBJ whole genome shotgun (WGS) entry which is preliminary data.</text>
</comment>
<evidence type="ECO:0000256" key="11">
    <source>
        <dbReference type="SAM" id="Coils"/>
    </source>
</evidence>
<feature type="domain" description="ATPase AAA-type core" evidence="13">
    <location>
        <begin position="1"/>
        <end position="43"/>
    </location>
</feature>
<dbReference type="PANTHER" id="PTHR23076">
    <property type="entry name" value="METALLOPROTEASE M41 FTSH"/>
    <property type="match status" value="1"/>
</dbReference>